<evidence type="ECO:0000313" key="5">
    <source>
        <dbReference type="Proteomes" id="UP000178319"/>
    </source>
</evidence>
<evidence type="ECO:0000256" key="2">
    <source>
        <dbReference type="ARBA" id="ARBA00023274"/>
    </source>
</evidence>
<organism evidence="4 5">
    <name type="scientific">Candidatus Blackburnbacteria bacterium RIFCSPHIGHO2_02_FULL_44_20</name>
    <dbReference type="NCBI Taxonomy" id="1797516"/>
    <lineage>
        <taxon>Bacteria</taxon>
        <taxon>Candidatus Blackburniibacteriota</taxon>
    </lineage>
</organism>
<dbReference type="GO" id="GO:0015935">
    <property type="term" value="C:small ribosomal subunit"/>
    <property type="evidence" value="ECO:0007669"/>
    <property type="project" value="TreeGrafter"/>
</dbReference>
<dbReference type="Gene3D" id="3.30.1320.10">
    <property type="match status" value="1"/>
</dbReference>
<protein>
    <recommendedName>
        <fullName evidence="3">Small ribosomal subunit protein bS16</fullName>
    </recommendedName>
</protein>
<dbReference type="NCBIfam" id="TIGR00002">
    <property type="entry name" value="S16"/>
    <property type="match status" value="1"/>
</dbReference>
<name>A0A1G1V7E2_9BACT</name>
<dbReference type="STRING" id="1797516.A3D26_02435"/>
<keyword evidence="1 3" id="KW-0689">Ribosomal protein</keyword>
<dbReference type="AlphaFoldDB" id="A0A1G1V7E2"/>
<dbReference type="GO" id="GO:0006412">
    <property type="term" value="P:translation"/>
    <property type="evidence" value="ECO:0007669"/>
    <property type="project" value="UniProtKB-UniRule"/>
</dbReference>
<comment type="similarity">
    <text evidence="3">Belongs to the bacterial ribosomal protein bS16 family.</text>
</comment>
<reference evidence="4 5" key="1">
    <citation type="journal article" date="2016" name="Nat. Commun.">
        <title>Thousands of microbial genomes shed light on interconnected biogeochemical processes in an aquifer system.</title>
        <authorList>
            <person name="Anantharaman K."/>
            <person name="Brown C.T."/>
            <person name="Hug L.A."/>
            <person name="Sharon I."/>
            <person name="Castelle C.J."/>
            <person name="Probst A.J."/>
            <person name="Thomas B.C."/>
            <person name="Singh A."/>
            <person name="Wilkins M.J."/>
            <person name="Karaoz U."/>
            <person name="Brodie E.L."/>
            <person name="Williams K.H."/>
            <person name="Hubbard S.S."/>
            <person name="Banfield J.F."/>
        </authorList>
    </citation>
    <scope>NUCLEOTIDE SEQUENCE [LARGE SCALE GENOMIC DNA]</scope>
</reference>
<dbReference type="InterPro" id="IPR000307">
    <property type="entry name" value="Ribosomal_bS16"/>
</dbReference>
<gene>
    <name evidence="3" type="primary">rpsP</name>
    <name evidence="4" type="ORF">A3D26_02435</name>
</gene>
<proteinExistence type="inferred from homology"/>
<dbReference type="EMBL" id="MHBZ01000019">
    <property type="protein sequence ID" value="OGY11340.1"/>
    <property type="molecule type" value="Genomic_DNA"/>
</dbReference>
<dbReference type="InterPro" id="IPR023803">
    <property type="entry name" value="Ribosomal_bS16_dom_sf"/>
</dbReference>
<dbReference type="Pfam" id="PF00886">
    <property type="entry name" value="Ribosomal_S16"/>
    <property type="match status" value="1"/>
</dbReference>
<accession>A0A1G1V7E2</accession>
<keyword evidence="2 3" id="KW-0687">Ribonucleoprotein</keyword>
<dbReference type="HAMAP" id="MF_00385">
    <property type="entry name" value="Ribosomal_bS16"/>
    <property type="match status" value="1"/>
</dbReference>
<sequence length="72" mass="8432">MLRIRLSETGKKHDRKFRIVVGERRSKRDGKVVDTLGHWDPRNNILVVDKEKYAQWVQKGAQPAHSVQKLVK</sequence>
<dbReference type="PANTHER" id="PTHR12919">
    <property type="entry name" value="30S RIBOSOMAL PROTEIN S16"/>
    <property type="match status" value="1"/>
</dbReference>
<dbReference type="SUPFAM" id="SSF54565">
    <property type="entry name" value="Ribosomal protein S16"/>
    <property type="match status" value="1"/>
</dbReference>
<dbReference type="GO" id="GO:0003735">
    <property type="term" value="F:structural constituent of ribosome"/>
    <property type="evidence" value="ECO:0007669"/>
    <property type="project" value="InterPro"/>
</dbReference>
<dbReference type="GO" id="GO:0005737">
    <property type="term" value="C:cytoplasm"/>
    <property type="evidence" value="ECO:0007669"/>
    <property type="project" value="UniProtKB-ARBA"/>
</dbReference>
<evidence type="ECO:0000313" key="4">
    <source>
        <dbReference type="EMBL" id="OGY11340.1"/>
    </source>
</evidence>
<dbReference type="PANTHER" id="PTHR12919:SF20">
    <property type="entry name" value="SMALL RIBOSOMAL SUBUNIT PROTEIN BS16M"/>
    <property type="match status" value="1"/>
</dbReference>
<comment type="caution">
    <text evidence="4">The sequence shown here is derived from an EMBL/GenBank/DDBJ whole genome shotgun (WGS) entry which is preliminary data.</text>
</comment>
<evidence type="ECO:0000256" key="1">
    <source>
        <dbReference type="ARBA" id="ARBA00022980"/>
    </source>
</evidence>
<dbReference type="Proteomes" id="UP000178319">
    <property type="component" value="Unassembled WGS sequence"/>
</dbReference>
<evidence type="ECO:0000256" key="3">
    <source>
        <dbReference type="HAMAP-Rule" id="MF_00385"/>
    </source>
</evidence>